<evidence type="ECO:0000256" key="6">
    <source>
        <dbReference type="PROSITE-ProRule" id="PRU00284"/>
    </source>
</evidence>
<keyword evidence="3 7" id="KW-0472">Membrane</keyword>
<evidence type="ECO:0000256" key="3">
    <source>
        <dbReference type="ARBA" id="ARBA00023136"/>
    </source>
</evidence>
<protein>
    <recommendedName>
        <fullName evidence="12">Methyl-accepting chemotaxis protein</fullName>
    </recommendedName>
</protein>
<evidence type="ECO:0000259" key="9">
    <source>
        <dbReference type="PROSITE" id="PS50885"/>
    </source>
</evidence>
<keyword evidence="7" id="KW-0812">Transmembrane</keyword>
<name>A0A1Q5P6T3_9BACI</name>
<dbReference type="EMBL" id="MRWQ01000002">
    <property type="protein sequence ID" value="OKL37851.1"/>
    <property type="molecule type" value="Genomic_DNA"/>
</dbReference>
<dbReference type="PANTHER" id="PTHR32089">
    <property type="entry name" value="METHYL-ACCEPTING CHEMOTAXIS PROTEIN MCPB"/>
    <property type="match status" value="1"/>
</dbReference>
<dbReference type="SUPFAM" id="SSF58104">
    <property type="entry name" value="Methyl-accepting chemotaxis protein (MCP) signaling domain"/>
    <property type="match status" value="1"/>
</dbReference>
<dbReference type="STRING" id="1714354.BLL40_02795"/>
<dbReference type="CDD" id="cd11386">
    <property type="entry name" value="MCP_signal"/>
    <property type="match status" value="1"/>
</dbReference>
<sequence length="392" mass="43376">MAANQKKGIQTTILILFVSVIIVYIFSYYLVKPLKDLSRKVILIGEGDLSIRLKTKRSDEIGVLTNSFHQMANDLKKIISSIHSSSDQLVNASSQLLENTNEVKEGNWQIAVTMQQLSKEADDQADSTSKVSEMMGDITHQLQKATGEGEMLDRSSRNVMELTKNGSYLMNEYETQMDTIHQKVIESIDKVRRLDAQSKEISALVQMIQDIADQTNLLALNAAIEAARAGEHGKGFAVVAEEVRKLATQVTGSVENIVKIVEGVQHESSQTIQVLEQSFTQVVEGADKVKNTKGTFEEINHSVLDIQKQVQSISEYLKLIFKQSEEINQSLDHVASIAVESSAGIEQTSASVQQSTSVMDEIVIRFTSVAHLAEELNHSVGHFKLSEEIDAN</sequence>
<evidence type="ECO:0000256" key="4">
    <source>
        <dbReference type="ARBA" id="ARBA00023224"/>
    </source>
</evidence>
<feature type="transmembrane region" description="Helical" evidence="7">
    <location>
        <begin position="12"/>
        <end position="31"/>
    </location>
</feature>
<evidence type="ECO:0000256" key="1">
    <source>
        <dbReference type="ARBA" id="ARBA00004236"/>
    </source>
</evidence>
<comment type="caution">
    <text evidence="10">The sequence shown here is derived from an EMBL/GenBank/DDBJ whole genome shotgun (WGS) entry which is preliminary data.</text>
</comment>
<keyword evidence="7" id="KW-1133">Transmembrane helix</keyword>
<dbReference type="Gene3D" id="1.10.287.950">
    <property type="entry name" value="Methyl-accepting chemotaxis protein"/>
    <property type="match status" value="1"/>
</dbReference>
<reference evidence="10 11" key="1">
    <citation type="submission" date="2016-12" db="EMBL/GenBank/DDBJ databases">
        <title>Domibacillus sp. SAOS 44 whole genome sequencing.</title>
        <authorList>
            <person name="Verma A."/>
            <person name="Krishnamurthi S."/>
        </authorList>
    </citation>
    <scope>NUCLEOTIDE SEQUENCE [LARGE SCALE GENOMIC DNA]</scope>
    <source>
        <strain evidence="10 11">SAOS 44</strain>
    </source>
</reference>
<keyword evidence="11" id="KW-1185">Reference proteome</keyword>
<dbReference type="PANTHER" id="PTHR32089:SF114">
    <property type="entry name" value="METHYL-ACCEPTING CHEMOTAXIS PROTEIN MCPB"/>
    <property type="match status" value="1"/>
</dbReference>
<comment type="similarity">
    <text evidence="5">Belongs to the methyl-accepting chemotaxis (MCP) protein family.</text>
</comment>
<gene>
    <name evidence="10" type="ORF">BLL40_02795</name>
</gene>
<proteinExistence type="inferred from homology"/>
<evidence type="ECO:0000313" key="11">
    <source>
        <dbReference type="Proteomes" id="UP000186524"/>
    </source>
</evidence>
<keyword evidence="4 6" id="KW-0807">Transducer</keyword>
<feature type="domain" description="Methyl-accepting transducer" evidence="8">
    <location>
        <begin position="99"/>
        <end position="349"/>
    </location>
</feature>
<dbReference type="InterPro" id="IPR003660">
    <property type="entry name" value="HAMP_dom"/>
</dbReference>
<evidence type="ECO:0008006" key="12">
    <source>
        <dbReference type="Google" id="ProtNLM"/>
    </source>
</evidence>
<dbReference type="Pfam" id="PF00672">
    <property type="entry name" value="HAMP"/>
    <property type="match status" value="1"/>
</dbReference>
<evidence type="ECO:0000256" key="2">
    <source>
        <dbReference type="ARBA" id="ARBA00022475"/>
    </source>
</evidence>
<dbReference type="Gene3D" id="6.10.340.10">
    <property type="match status" value="1"/>
</dbReference>
<keyword evidence="2" id="KW-1003">Cell membrane</keyword>
<dbReference type="GO" id="GO:0005886">
    <property type="term" value="C:plasma membrane"/>
    <property type="evidence" value="ECO:0007669"/>
    <property type="project" value="UniProtKB-SubCell"/>
</dbReference>
<evidence type="ECO:0000259" key="8">
    <source>
        <dbReference type="PROSITE" id="PS50111"/>
    </source>
</evidence>
<dbReference type="Proteomes" id="UP000186524">
    <property type="component" value="Unassembled WGS sequence"/>
</dbReference>
<evidence type="ECO:0000313" key="10">
    <source>
        <dbReference type="EMBL" id="OKL37851.1"/>
    </source>
</evidence>
<dbReference type="InterPro" id="IPR004089">
    <property type="entry name" value="MCPsignal_dom"/>
</dbReference>
<dbReference type="CDD" id="cd06225">
    <property type="entry name" value="HAMP"/>
    <property type="match status" value="1"/>
</dbReference>
<organism evidence="10 11">
    <name type="scientific">Domibacillus mangrovi</name>
    <dbReference type="NCBI Taxonomy" id="1714354"/>
    <lineage>
        <taxon>Bacteria</taxon>
        <taxon>Bacillati</taxon>
        <taxon>Bacillota</taxon>
        <taxon>Bacilli</taxon>
        <taxon>Bacillales</taxon>
        <taxon>Bacillaceae</taxon>
        <taxon>Domibacillus</taxon>
    </lineage>
</organism>
<dbReference type="AlphaFoldDB" id="A0A1Q5P6T3"/>
<dbReference type="SMART" id="SM00283">
    <property type="entry name" value="MA"/>
    <property type="match status" value="1"/>
</dbReference>
<evidence type="ECO:0000256" key="7">
    <source>
        <dbReference type="SAM" id="Phobius"/>
    </source>
</evidence>
<accession>A0A1Q5P6T3</accession>
<comment type="subcellular location">
    <subcellularLocation>
        <location evidence="1">Cell membrane</location>
    </subcellularLocation>
</comment>
<evidence type="ECO:0000256" key="5">
    <source>
        <dbReference type="ARBA" id="ARBA00029447"/>
    </source>
</evidence>
<dbReference type="PROSITE" id="PS50885">
    <property type="entry name" value="HAMP"/>
    <property type="match status" value="1"/>
</dbReference>
<dbReference type="SMART" id="SM00304">
    <property type="entry name" value="HAMP"/>
    <property type="match status" value="1"/>
</dbReference>
<dbReference type="Pfam" id="PF00015">
    <property type="entry name" value="MCPsignal"/>
    <property type="match status" value="1"/>
</dbReference>
<dbReference type="GO" id="GO:0007165">
    <property type="term" value="P:signal transduction"/>
    <property type="evidence" value="ECO:0007669"/>
    <property type="project" value="UniProtKB-KW"/>
</dbReference>
<dbReference type="PROSITE" id="PS50111">
    <property type="entry name" value="CHEMOTAXIS_TRANSDUC_2"/>
    <property type="match status" value="1"/>
</dbReference>
<feature type="domain" description="HAMP" evidence="9">
    <location>
        <begin position="28"/>
        <end position="80"/>
    </location>
</feature>